<keyword evidence="2" id="KW-0479">Metal-binding</keyword>
<dbReference type="CDD" id="cd00067">
    <property type="entry name" value="GAL4"/>
    <property type="match status" value="1"/>
</dbReference>
<feature type="region of interest" description="Disordered" evidence="8">
    <location>
        <begin position="113"/>
        <end position="138"/>
    </location>
</feature>
<dbReference type="CDD" id="cd14686">
    <property type="entry name" value="bZIP"/>
    <property type="match status" value="1"/>
</dbReference>
<feature type="region of interest" description="Disordered" evidence="8">
    <location>
        <begin position="301"/>
        <end position="430"/>
    </location>
</feature>
<evidence type="ECO:0000256" key="5">
    <source>
        <dbReference type="ARBA" id="ARBA00023125"/>
    </source>
</evidence>
<dbReference type="AlphaFoldDB" id="A0A1Q8RXA8"/>
<keyword evidence="3" id="KW-0862">Zinc</keyword>
<feature type="compositionally biased region" description="Basic residues" evidence="8">
    <location>
        <begin position="391"/>
        <end position="407"/>
    </location>
</feature>
<evidence type="ECO:0000256" key="7">
    <source>
        <dbReference type="ARBA" id="ARBA00023242"/>
    </source>
</evidence>
<evidence type="ECO:0000256" key="2">
    <source>
        <dbReference type="ARBA" id="ARBA00022723"/>
    </source>
</evidence>
<dbReference type="PROSITE" id="PS50048">
    <property type="entry name" value="ZN2_CY6_FUNGAL_2"/>
    <property type="match status" value="1"/>
</dbReference>
<comment type="caution">
    <text evidence="10">The sequence shown here is derived from an EMBL/GenBank/DDBJ whole genome shotgun (WGS) entry which is preliminary data.</text>
</comment>
<dbReference type="Gene3D" id="4.10.240.10">
    <property type="entry name" value="Zn(2)-C6 fungal-type DNA-binding domain"/>
    <property type="match status" value="1"/>
</dbReference>
<dbReference type="Gene3D" id="1.20.5.170">
    <property type="match status" value="1"/>
</dbReference>
<sequence length="523" mass="57126">MTSRVPLTPVPKNNTRRKLRVCTREACEVCREKKAKCNGEKPCSRCVSRGEKCHYKSRSYQTKSSLQAQLAELKDAQRQRDAVLEALSAPGQNQDLLLRLWNGEPLESIYETLESRDSSSSPASTQVVASPEQSPHDFKENSNPIVHAYLASPPILDYSNPAMIDRPDTGYLSGAIEEQSFVQPSTKPQPAEFAPTFNTAIFEDESSTNGLNQFELADYSPNAPYCSLYGNQGMVDQAQMTQNPVMDFSRGYFSDAYSTNDLGAVNWWAENIPNSSFPSFSSESSAGSMPWNGHPLTTPVFSNSPSTYSVPSVPSSTPTPMTTDSSLPSRPSSREMLRPTDAPTMEEAQHSVRSPPKKRKSTAGQIPVITAPVVNAAGAPKVSGQNSSPRRAQKTPPPRRRERHRQASARNWQKQKQQTADLQAAKNEAEARHRELKREYTEVLSQVMAAKNALMDHASCNHPAISSWLRCQATNYVMRDGGMGGDRQSSIASSPGYVGAPGMVAAAPAHPRTAAGCDGALCR</sequence>
<feature type="compositionally biased region" description="Polar residues" evidence="8">
    <location>
        <begin position="118"/>
        <end position="133"/>
    </location>
</feature>
<evidence type="ECO:0000256" key="1">
    <source>
        <dbReference type="ARBA" id="ARBA00004123"/>
    </source>
</evidence>
<dbReference type="InterPro" id="IPR001138">
    <property type="entry name" value="Zn2Cys6_DnaBD"/>
</dbReference>
<dbReference type="EMBL" id="MPGH01000067">
    <property type="protein sequence ID" value="OLN89998.1"/>
    <property type="molecule type" value="Genomic_DNA"/>
</dbReference>
<feature type="domain" description="Zn(2)-C6 fungal-type" evidence="9">
    <location>
        <begin position="26"/>
        <end position="55"/>
    </location>
</feature>
<reference evidence="10 11" key="1">
    <citation type="submission" date="2016-11" db="EMBL/GenBank/DDBJ databases">
        <title>Draft Genome Assembly of Colletotrichum chlorophyti a pathogen of herbaceous plants.</title>
        <authorList>
            <person name="Gan P."/>
            <person name="Narusaka M."/>
            <person name="Tsushima A."/>
            <person name="Narusaka Y."/>
            <person name="Takano Y."/>
            <person name="Shirasu K."/>
        </authorList>
    </citation>
    <scope>NUCLEOTIDE SEQUENCE [LARGE SCALE GENOMIC DNA]</scope>
    <source>
        <strain evidence="10 11">NTL11</strain>
    </source>
</reference>
<dbReference type="Pfam" id="PF00172">
    <property type="entry name" value="Zn_clus"/>
    <property type="match status" value="1"/>
</dbReference>
<evidence type="ECO:0000313" key="10">
    <source>
        <dbReference type="EMBL" id="OLN89998.1"/>
    </source>
</evidence>
<feature type="compositionally biased region" description="Polar residues" evidence="8">
    <location>
        <begin position="408"/>
        <end position="421"/>
    </location>
</feature>
<evidence type="ECO:0000256" key="3">
    <source>
        <dbReference type="ARBA" id="ARBA00022833"/>
    </source>
</evidence>
<proteinExistence type="predicted"/>
<dbReference type="GO" id="GO:0000981">
    <property type="term" value="F:DNA-binding transcription factor activity, RNA polymerase II-specific"/>
    <property type="evidence" value="ECO:0007669"/>
    <property type="project" value="InterPro"/>
</dbReference>
<gene>
    <name evidence="10" type="ORF">CCHL11_07260</name>
</gene>
<evidence type="ECO:0000259" key="9">
    <source>
        <dbReference type="PROSITE" id="PS50048"/>
    </source>
</evidence>
<keyword evidence="11" id="KW-1185">Reference proteome</keyword>
<dbReference type="OrthoDB" id="2943660at2759"/>
<dbReference type="SMART" id="SM00066">
    <property type="entry name" value="GAL4"/>
    <property type="match status" value="1"/>
</dbReference>
<keyword evidence="4" id="KW-0805">Transcription regulation</keyword>
<dbReference type="GO" id="GO:0003677">
    <property type="term" value="F:DNA binding"/>
    <property type="evidence" value="ECO:0007669"/>
    <property type="project" value="UniProtKB-KW"/>
</dbReference>
<keyword evidence="5" id="KW-0238">DNA-binding</keyword>
<dbReference type="GO" id="GO:0008270">
    <property type="term" value="F:zinc ion binding"/>
    <property type="evidence" value="ECO:0007669"/>
    <property type="project" value="InterPro"/>
</dbReference>
<dbReference type="GO" id="GO:0005634">
    <property type="term" value="C:nucleus"/>
    <property type="evidence" value="ECO:0007669"/>
    <property type="project" value="UniProtKB-SubCell"/>
</dbReference>
<dbReference type="PANTHER" id="PTHR31313:SF4">
    <property type="entry name" value="CONIDIAL DEVELOPMENT PROTEIN FLUFFY"/>
    <property type="match status" value="1"/>
</dbReference>
<evidence type="ECO:0000256" key="6">
    <source>
        <dbReference type="ARBA" id="ARBA00023163"/>
    </source>
</evidence>
<dbReference type="Proteomes" id="UP000186583">
    <property type="component" value="Unassembled WGS sequence"/>
</dbReference>
<dbReference type="STRING" id="708187.A0A1Q8RXA8"/>
<dbReference type="SUPFAM" id="SSF57701">
    <property type="entry name" value="Zn2/Cys6 DNA-binding domain"/>
    <property type="match status" value="1"/>
</dbReference>
<name>A0A1Q8RXA8_9PEZI</name>
<accession>A0A1Q8RXA8</accession>
<protein>
    <submittedName>
        <fullName evidence="10">Conidial development protein fluffy</fullName>
    </submittedName>
</protein>
<keyword evidence="6" id="KW-0804">Transcription</keyword>
<evidence type="ECO:0000256" key="8">
    <source>
        <dbReference type="SAM" id="MobiDB-lite"/>
    </source>
</evidence>
<keyword evidence="7" id="KW-0539">Nucleus</keyword>
<dbReference type="PANTHER" id="PTHR31313">
    <property type="entry name" value="TY1 ENHANCER ACTIVATOR"/>
    <property type="match status" value="1"/>
</dbReference>
<dbReference type="InterPro" id="IPR036864">
    <property type="entry name" value="Zn2-C6_fun-type_DNA-bd_sf"/>
</dbReference>
<evidence type="ECO:0000256" key="4">
    <source>
        <dbReference type="ARBA" id="ARBA00023015"/>
    </source>
</evidence>
<dbReference type="InterPro" id="IPR051615">
    <property type="entry name" value="Transcr_Regulatory_Elem"/>
</dbReference>
<organism evidence="10 11">
    <name type="scientific">Colletotrichum chlorophyti</name>
    <dbReference type="NCBI Taxonomy" id="708187"/>
    <lineage>
        <taxon>Eukaryota</taxon>
        <taxon>Fungi</taxon>
        <taxon>Dikarya</taxon>
        <taxon>Ascomycota</taxon>
        <taxon>Pezizomycotina</taxon>
        <taxon>Sordariomycetes</taxon>
        <taxon>Hypocreomycetidae</taxon>
        <taxon>Glomerellales</taxon>
        <taxon>Glomerellaceae</taxon>
        <taxon>Colletotrichum</taxon>
    </lineage>
</organism>
<evidence type="ECO:0000313" key="11">
    <source>
        <dbReference type="Proteomes" id="UP000186583"/>
    </source>
</evidence>
<dbReference type="PROSITE" id="PS00463">
    <property type="entry name" value="ZN2_CY6_FUNGAL_1"/>
    <property type="match status" value="1"/>
</dbReference>
<feature type="compositionally biased region" description="Low complexity" evidence="8">
    <location>
        <begin position="302"/>
        <end position="329"/>
    </location>
</feature>
<comment type="subcellular location">
    <subcellularLocation>
        <location evidence="1">Nucleus</location>
    </subcellularLocation>
</comment>